<dbReference type="Gene3D" id="3.40.50.720">
    <property type="entry name" value="NAD(P)-binding Rossmann-like Domain"/>
    <property type="match status" value="1"/>
</dbReference>
<dbReference type="InterPro" id="IPR036291">
    <property type="entry name" value="NAD(P)-bd_dom_sf"/>
</dbReference>
<dbReference type="InterPro" id="IPR011761">
    <property type="entry name" value="ATP-grasp"/>
</dbReference>
<dbReference type="PANTHER" id="PTHR43334">
    <property type="entry name" value="ACETATE--COA LIGASE [ADP-FORMING]"/>
    <property type="match status" value="1"/>
</dbReference>
<dbReference type="InterPro" id="IPR051538">
    <property type="entry name" value="Acyl-CoA_Synth/Transferase"/>
</dbReference>
<dbReference type="FunFam" id="3.30.1490.20:FF:000020">
    <property type="entry name" value="Protein lysine acetyltransferase"/>
    <property type="match status" value="1"/>
</dbReference>
<dbReference type="SUPFAM" id="SSF52210">
    <property type="entry name" value="Succinyl-CoA synthetase domains"/>
    <property type="match status" value="2"/>
</dbReference>
<dbReference type="InterPro" id="IPR032875">
    <property type="entry name" value="Succ_CoA_lig_flav_dom"/>
</dbReference>
<dbReference type="InterPro" id="IPR014089">
    <property type="entry name" value="AcCoA-synth-alpha"/>
</dbReference>
<dbReference type="SUPFAM" id="SSF51735">
    <property type="entry name" value="NAD(P)-binding Rossmann-fold domains"/>
    <property type="match status" value="1"/>
</dbReference>
<feature type="domain" description="ATP-grasp" evidence="5">
    <location>
        <begin position="489"/>
        <end position="525"/>
    </location>
</feature>
<dbReference type="PROSITE" id="PS50975">
    <property type="entry name" value="ATP_GRASP"/>
    <property type="match status" value="1"/>
</dbReference>
<keyword evidence="2 4" id="KW-0547">Nucleotide-binding</keyword>
<dbReference type="Proteomes" id="UP000078387">
    <property type="component" value="Unassembled WGS sequence"/>
</dbReference>
<dbReference type="EMBL" id="BDEQ01000001">
    <property type="protein sequence ID" value="GAT92419.1"/>
    <property type="molecule type" value="Genomic_DNA"/>
</dbReference>
<evidence type="ECO:0000256" key="3">
    <source>
        <dbReference type="ARBA" id="ARBA00022840"/>
    </source>
</evidence>
<evidence type="ECO:0000256" key="4">
    <source>
        <dbReference type="PROSITE-ProRule" id="PRU00409"/>
    </source>
</evidence>
<dbReference type="NCBIfam" id="TIGR02717">
    <property type="entry name" value="AcCoA-syn-alpha"/>
    <property type="match status" value="1"/>
</dbReference>
<dbReference type="InterPro" id="IPR043938">
    <property type="entry name" value="Ligase_CoA_dom"/>
</dbReference>
<dbReference type="SUPFAM" id="SSF56059">
    <property type="entry name" value="Glutathione synthetase ATP-binding domain-like"/>
    <property type="match status" value="1"/>
</dbReference>
<evidence type="ECO:0000256" key="2">
    <source>
        <dbReference type="ARBA" id="ARBA00022741"/>
    </source>
</evidence>
<dbReference type="PANTHER" id="PTHR43334:SF1">
    <property type="entry name" value="3-HYDROXYPROPIONATE--COA LIGASE [ADP-FORMING]"/>
    <property type="match status" value="1"/>
</dbReference>
<dbReference type="InterPro" id="IPR016102">
    <property type="entry name" value="Succinyl-CoA_synth-like"/>
</dbReference>
<dbReference type="AlphaFoldDB" id="A0A5K1UIH2"/>
<evidence type="ECO:0000256" key="1">
    <source>
        <dbReference type="ARBA" id="ARBA00022598"/>
    </source>
</evidence>
<accession>A0A5K1UIH2</accession>
<dbReference type="VEuPathDB" id="AmoebaDB:EHI5A_210510"/>
<evidence type="ECO:0000313" key="6">
    <source>
        <dbReference type="EMBL" id="GAT92419.1"/>
    </source>
</evidence>
<dbReference type="InterPro" id="IPR003781">
    <property type="entry name" value="CoA-bd"/>
</dbReference>
<gene>
    <name evidence="6" type="ORF">CL6EHI_178960</name>
</gene>
<dbReference type="SMR" id="A0A5K1UIH2"/>
<keyword evidence="3 4" id="KW-0067">ATP-binding</keyword>
<dbReference type="Pfam" id="PF19045">
    <property type="entry name" value="Ligase_CoA_2"/>
    <property type="match status" value="1"/>
</dbReference>
<dbReference type="VEuPathDB" id="AmoebaDB:EHI8A_208330"/>
<name>A0A5K1UIH2_ENTHI</name>
<protein>
    <submittedName>
        <fullName evidence="6">Acetyl-coa synthetase putative</fullName>
    </submittedName>
</protein>
<dbReference type="GO" id="GO:0005524">
    <property type="term" value="F:ATP binding"/>
    <property type="evidence" value="ECO:0007669"/>
    <property type="project" value="UniProtKB-UniRule"/>
</dbReference>
<comment type="caution">
    <text evidence="6">The sequence shown here is derived from an EMBL/GenBank/DDBJ whole genome shotgun (WGS) entry which is preliminary data.</text>
</comment>
<dbReference type="VEuPathDB" id="AmoebaDB:EHI7A_191460"/>
<dbReference type="SMART" id="SM00881">
    <property type="entry name" value="CoA_binding"/>
    <property type="match status" value="1"/>
</dbReference>
<dbReference type="Pfam" id="PF13549">
    <property type="entry name" value="ATP-grasp_5"/>
    <property type="match status" value="1"/>
</dbReference>
<dbReference type="GO" id="GO:0046872">
    <property type="term" value="F:metal ion binding"/>
    <property type="evidence" value="ECO:0007669"/>
    <property type="project" value="InterPro"/>
</dbReference>
<reference evidence="6 7" key="1">
    <citation type="submission" date="2016-05" db="EMBL/GenBank/DDBJ databases">
        <title>First whole genome sequencing of Entamoeba histolytica HM1:IMSS-clone-6.</title>
        <authorList>
            <person name="Mukherjee Avik.K."/>
            <person name="Izumyama S."/>
            <person name="Nakada-Tsukui K."/>
            <person name="Nozaki T."/>
        </authorList>
    </citation>
    <scope>NUCLEOTIDE SEQUENCE [LARGE SCALE GENOMIC DNA]</scope>
    <source>
        <strain evidence="6 7">HM1:IMSS clone 6</strain>
    </source>
</reference>
<evidence type="ECO:0000259" key="5">
    <source>
        <dbReference type="PROSITE" id="PS50975"/>
    </source>
</evidence>
<dbReference type="Gene3D" id="3.30.470.20">
    <property type="entry name" value="ATP-grasp fold, B domain"/>
    <property type="match status" value="1"/>
</dbReference>
<evidence type="ECO:0000313" key="7">
    <source>
        <dbReference type="Proteomes" id="UP000078387"/>
    </source>
</evidence>
<sequence>MQFEPLFNPKSVAVIGASDRKESVGYAVMNNMIKGGYKGNLYPVGRKPELFGKKCYAKIGQIEEKVDLAVIAIPAKFVPGVCIECGEAGVKGLIIITAGFAEAGEEGKKMCIEIQATCQKYNMRMIGPNCLGIINPRDGVNASFASVMPEAGGVAFISQSGALCTAILDWAANQHVGFSYFVSIGSSIDTDYADLFEFFAKDPKVTSILMYIESIKDAKKFVLRAREFAADKPIILLKAGKSSEGAAAAMSHTGSLAGNDAVYDAVFDRCGCIRVDSICDLWDCAHVLATQNIPQNNRLCIITNAGGPGVISTDRLVSVHGHLAKLSESTMNELNAFLSPFWSHSNPVDVLGDATAGVYQKTLDIVIKDPQIDGVVVVLTPQAMTDPVAVAKSLVEHGPYQKPVLASWMGQSEVEAGVKILEEGKIPNFETPERAVTAFGYIMRHPDIAAKLKEIPKYLDVQVDYEGAKKLIADVVADGRTTFTEYEGKMMFSKYGIPIKGMAKASTEDEAVAEAMKIGTPVVMKILSPDIMHKTDVGGVKVKLTTEEEIRKAYRDIMTSVKEKKPEARIHGVLLEKMVGFKYECIIGCKKDPLFGPVIVFGMGGVTVELYKDTNIALPPIGLQEADRLIDGTKISKLLRGYRGMPACDVEGLKKILVQFSKMIMDFPEISEVDINPLAVSYEEFLVLDAKIVLDKNMIGKEVPKYSHLVIQP</sequence>
<dbReference type="Pfam" id="PF13380">
    <property type="entry name" value="CoA_binding_2"/>
    <property type="match status" value="1"/>
</dbReference>
<dbReference type="InterPro" id="IPR013815">
    <property type="entry name" value="ATP_grasp_subdomain_1"/>
</dbReference>
<keyword evidence="1" id="KW-0436">Ligase</keyword>
<dbReference type="OMA" id="IVIYMES"/>
<proteinExistence type="predicted"/>
<dbReference type="Gene3D" id="3.40.50.261">
    <property type="entry name" value="Succinyl-CoA synthetase domains"/>
    <property type="match status" value="2"/>
</dbReference>
<dbReference type="GO" id="GO:0043758">
    <property type="term" value="F:acetate-CoA ligase (ADP-forming) activity"/>
    <property type="evidence" value="ECO:0007669"/>
    <property type="project" value="InterPro"/>
</dbReference>
<dbReference type="VEuPathDB" id="AmoebaDB:EHI_178960"/>
<dbReference type="Gene3D" id="3.30.1490.20">
    <property type="entry name" value="ATP-grasp fold, A domain"/>
    <property type="match status" value="1"/>
</dbReference>
<dbReference type="Pfam" id="PF13607">
    <property type="entry name" value="Succ_CoA_lig"/>
    <property type="match status" value="1"/>
</dbReference>
<organism evidence="6 7">
    <name type="scientific">Entamoeba histolytica</name>
    <dbReference type="NCBI Taxonomy" id="5759"/>
    <lineage>
        <taxon>Eukaryota</taxon>
        <taxon>Amoebozoa</taxon>
        <taxon>Evosea</taxon>
        <taxon>Archamoebae</taxon>
        <taxon>Mastigamoebida</taxon>
        <taxon>Entamoebidae</taxon>
        <taxon>Entamoeba</taxon>
    </lineage>
</organism>
<dbReference type="VEuPathDB" id="AmoebaDB:KM1_257360"/>